<dbReference type="AlphaFoldDB" id="A0AAC9B087"/>
<dbReference type="InterPro" id="IPR000835">
    <property type="entry name" value="HTH_MarR-typ"/>
</dbReference>
<keyword evidence="4" id="KW-1185">Reference proteome</keyword>
<sequence length="150" mass="16486">MGPVRMKPAGARQFETEGSHPRLKSSDTKAFAKALLAANHARDGILSDVSFADATWVMLLDLFVSQAHDGRLSLSDLYTSISAPKATTLRTIARLVDQGHLETEADPRDGRRTLVRLTEDTYRQMAEVVEEIRGILTDRQRGVPDGTIAP</sequence>
<dbReference type="SUPFAM" id="SSF46785">
    <property type="entry name" value="Winged helix' DNA-binding domain"/>
    <property type="match status" value="1"/>
</dbReference>
<dbReference type="InterPro" id="IPR036390">
    <property type="entry name" value="WH_DNA-bd_sf"/>
</dbReference>
<feature type="region of interest" description="Disordered" evidence="1">
    <location>
        <begin position="1"/>
        <end position="25"/>
    </location>
</feature>
<dbReference type="Proteomes" id="UP000076088">
    <property type="component" value="Plasmid unnamed1"/>
</dbReference>
<evidence type="ECO:0000313" key="4">
    <source>
        <dbReference type="Proteomes" id="UP000076088"/>
    </source>
</evidence>
<organism evidence="3 4">
    <name type="scientific">Sphingopyxis macrogoltabida</name>
    <name type="common">Sphingomonas macrogoltabidus</name>
    <dbReference type="NCBI Taxonomy" id="33050"/>
    <lineage>
        <taxon>Bacteria</taxon>
        <taxon>Pseudomonadati</taxon>
        <taxon>Pseudomonadota</taxon>
        <taxon>Alphaproteobacteria</taxon>
        <taxon>Sphingomonadales</taxon>
        <taxon>Sphingomonadaceae</taxon>
        <taxon>Sphingopyxis</taxon>
    </lineage>
</organism>
<dbReference type="GO" id="GO:0003700">
    <property type="term" value="F:DNA-binding transcription factor activity"/>
    <property type="evidence" value="ECO:0007669"/>
    <property type="project" value="InterPro"/>
</dbReference>
<reference evidence="4" key="1">
    <citation type="submission" date="2015-11" db="EMBL/GenBank/DDBJ databases">
        <title>Complete genome sequence of a polyethylene-glycol degrader Sphingopyxis macrogoltabida 203N (NBRC 111659).</title>
        <authorList>
            <person name="Yoshiyuki O."/>
            <person name="Shouta N."/>
            <person name="Nagata Y."/>
            <person name="Numata M."/>
            <person name="Tsuchikane K."/>
            <person name="Hosoyama A."/>
            <person name="Yamazoe A."/>
            <person name="Tsuda M."/>
            <person name="Fujita N."/>
            <person name="Kawai F."/>
        </authorList>
    </citation>
    <scope>NUCLEOTIDE SEQUENCE [LARGE SCALE GENOMIC DNA]</scope>
    <source>
        <strain evidence="4">203N</strain>
        <plasmid evidence="4">unnamed1</plasmid>
    </source>
</reference>
<dbReference type="Gene3D" id="1.10.10.10">
    <property type="entry name" value="Winged helix-like DNA-binding domain superfamily/Winged helix DNA-binding domain"/>
    <property type="match status" value="1"/>
</dbReference>
<evidence type="ECO:0000313" key="3">
    <source>
        <dbReference type="EMBL" id="AMU92851.1"/>
    </source>
</evidence>
<feature type="domain" description="HTH marR-type" evidence="2">
    <location>
        <begin position="71"/>
        <end position="119"/>
    </location>
</feature>
<proteinExistence type="predicted"/>
<protein>
    <recommendedName>
        <fullName evidence="2">HTH marR-type domain-containing protein</fullName>
    </recommendedName>
</protein>
<dbReference type="InterPro" id="IPR036388">
    <property type="entry name" value="WH-like_DNA-bd_sf"/>
</dbReference>
<dbReference type="KEGG" id="smaz:LH19_27880"/>
<dbReference type="Pfam" id="PF13463">
    <property type="entry name" value="HTH_27"/>
    <property type="match status" value="1"/>
</dbReference>
<reference evidence="3 4" key="2">
    <citation type="journal article" date="2016" name="Genome Announc.">
        <title>Complete Genome Sequence of Sphingopyxis macrogoltabida Strain 203N (NBRC 111659), a Polyethylene Glycol Degrader.</title>
        <authorList>
            <person name="Ohtsubo Y."/>
            <person name="Nonoyama S."/>
            <person name="Nagata Y."/>
            <person name="Numata M."/>
            <person name="Tsuchikane K."/>
            <person name="Hosoyama A."/>
            <person name="Yamazoe A."/>
            <person name="Tsuda M."/>
            <person name="Fujita N."/>
            <person name="Kawai F."/>
        </authorList>
    </citation>
    <scope>NUCLEOTIDE SEQUENCE [LARGE SCALE GENOMIC DNA]</scope>
    <source>
        <strain evidence="3 4">203N</strain>
    </source>
</reference>
<evidence type="ECO:0000259" key="2">
    <source>
        <dbReference type="Pfam" id="PF13463"/>
    </source>
</evidence>
<feature type="compositionally biased region" description="Basic and acidic residues" evidence="1">
    <location>
        <begin position="14"/>
        <end position="25"/>
    </location>
</feature>
<dbReference type="EMBL" id="CP013345">
    <property type="protein sequence ID" value="AMU92851.1"/>
    <property type="molecule type" value="Genomic_DNA"/>
</dbReference>
<keyword evidence="3" id="KW-0614">Plasmid</keyword>
<evidence type="ECO:0000256" key="1">
    <source>
        <dbReference type="SAM" id="MobiDB-lite"/>
    </source>
</evidence>
<accession>A0AAC9B087</accession>
<gene>
    <name evidence="3" type="ORF">ATM17_31850</name>
</gene>
<name>A0AAC9B087_SPHMC</name>
<geneLocation type="plasmid" evidence="3 4">
    <name>unnamed1</name>
</geneLocation>